<proteinExistence type="predicted"/>
<dbReference type="RefSeq" id="WP_090751367.1">
    <property type="nucleotide sequence ID" value="NZ_CZQA01000015.1"/>
</dbReference>
<dbReference type="EMBL" id="CZQA01000015">
    <property type="protein sequence ID" value="CUS39778.1"/>
    <property type="molecule type" value="Genomic_DNA"/>
</dbReference>
<dbReference type="Gene3D" id="3.40.50.2000">
    <property type="entry name" value="Glycogen Phosphorylase B"/>
    <property type="match status" value="1"/>
</dbReference>
<organism evidence="2 3">
    <name type="scientific">Candidatus Nitrospira nitrosa</name>
    <dbReference type="NCBI Taxonomy" id="1742972"/>
    <lineage>
        <taxon>Bacteria</taxon>
        <taxon>Pseudomonadati</taxon>
        <taxon>Nitrospirota</taxon>
        <taxon>Nitrospiria</taxon>
        <taxon>Nitrospirales</taxon>
        <taxon>Nitrospiraceae</taxon>
        <taxon>Nitrospira</taxon>
    </lineage>
</organism>
<gene>
    <name evidence="2" type="ORF">COMA1_90053</name>
</gene>
<dbReference type="InterPro" id="IPR007235">
    <property type="entry name" value="Glyco_trans_28_C"/>
</dbReference>
<dbReference type="Pfam" id="PF04101">
    <property type="entry name" value="Glyco_tran_28_C"/>
    <property type="match status" value="1"/>
</dbReference>
<dbReference type="Proteomes" id="UP000199032">
    <property type="component" value="Unassembled WGS sequence"/>
</dbReference>
<name>A0A0S4LXR1_9BACT</name>
<protein>
    <submittedName>
        <fullName evidence="2">Glycosyltransferase 28 domain protein</fullName>
    </submittedName>
</protein>
<keyword evidence="3" id="KW-1185">Reference proteome</keyword>
<dbReference type="GO" id="GO:0016758">
    <property type="term" value="F:hexosyltransferase activity"/>
    <property type="evidence" value="ECO:0007669"/>
    <property type="project" value="InterPro"/>
</dbReference>
<dbReference type="PANTHER" id="PTHR21015:SF28">
    <property type="entry name" value="SLL1722 PROTEIN"/>
    <property type="match status" value="1"/>
</dbReference>
<accession>A0A0S4LXR1</accession>
<sequence>MLIMLYSHDSYGLGHIRRTLEIASQLVEHIPDASLVILTGSMQAHTYALPPRTEYIKLPTLTKNEAGLYCSRSLPHPINITIELRQRIIWESLCMLKPDIFLVDKSPAGIKGELLPALRHCKSFLPETKLVLGMRDIEDDPRHVAEEWNKSGVIPLLEHIYDAIFLYGTPSLYDPVQEYGLSSCIKQKLIPCGYIGRTQPSRPKEQIRNELGLRTDRFVLVTPGGGDDGYAIVDTHVRMLREKIHPGRHKFDSLIVTGPLMCSDKRRVLKQAADEDLALKVIDFTPHLYEYLRAADVVVSMGGYNTVVEILTANQRGIIVPRVHPRLEQCIRAERLAAKGLLSMIHPTELTPDSLFRAITRSFQQPRPPRPQDIGIPLNGAITVSKAMKQLFLATQQHKMTAAHLRHSPRFREIGTVVAQKWMA</sequence>
<dbReference type="OrthoDB" id="9802126at2"/>
<feature type="domain" description="Glycosyl transferase family 28 C-terminal" evidence="1">
    <location>
        <begin position="270"/>
        <end position="366"/>
    </location>
</feature>
<evidence type="ECO:0000313" key="2">
    <source>
        <dbReference type="EMBL" id="CUS39778.1"/>
    </source>
</evidence>
<dbReference type="AlphaFoldDB" id="A0A0S4LXR1"/>
<keyword evidence="2" id="KW-0808">Transferase</keyword>
<evidence type="ECO:0000313" key="3">
    <source>
        <dbReference type="Proteomes" id="UP000199032"/>
    </source>
</evidence>
<dbReference type="SUPFAM" id="SSF53756">
    <property type="entry name" value="UDP-Glycosyltransferase/glycogen phosphorylase"/>
    <property type="match status" value="1"/>
</dbReference>
<dbReference type="STRING" id="1742972.COMA1_90053"/>
<reference evidence="2 3" key="1">
    <citation type="submission" date="2015-10" db="EMBL/GenBank/DDBJ databases">
        <authorList>
            <person name="Gilbert D.G."/>
        </authorList>
    </citation>
    <scope>NUCLEOTIDE SEQUENCE [LARGE SCALE GENOMIC DNA]</scope>
    <source>
        <strain evidence="2">COMA1</strain>
    </source>
</reference>
<evidence type="ECO:0000259" key="1">
    <source>
        <dbReference type="Pfam" id="PF04101"/>
    </source>
</evidence>
<dbReference type="PANTHER" id="PTHR21015">
    <property type="entry name" value="UDP-N-ACETYLGLUCOSAMINE--N-ACETYLMURAMYL-(PENTAPEPTIDE) PYROPHOSPHORYL-UNDECAPRENOL N-ACETYLGLUCOSAMINE TRANSFERASE 1"/>
    <property type="match status" value="1"/>
</dbReference>